<sequence length="59" mass="6653">MTRTIGTLRERNCSVPVVPRSAMLLHCPKLETSPRTMKHTWPQTAYHDEFSTGVSEPGL</sequence>
<dbReference type="HOGENOM" id="CLU_2960366_0_0_1"/>
<proteinExistence type="predicted"/>
<evidence type="ECO:0000313" key="1">
    <source>
        <dbReference type="EMBL" id="EMD00872.1"/>
    </source>
</evidence>
<dbReference type="RefSeq" id="XP_007672056.1">
    <property type="nucleotide sequence ID" value="XM_007673866.1"/>
</dbReference>
<dbReference type="GeneID" id="19110890"/>
<organism evidence="1 2">
    <name type="scientific">Baudoinia panamericana (strain UAMH 10762)</name>
    <name type="common">Angels' share fungus</name>
    <name type="synonym">Baudoinia compniacensis (strain UAMH 10762)</name>
    <dbReference type="NCBI Taxonomy" id="717646"/>
    <lineage>
        <taxon>Eukaryota</taxon>
        <taxon>Fungi</taxon>
        <taxon>Dikarya</taxon>
        <taxon>Ascomycota</taxon>
        <taxon>Pezizomycotina</taxon>
        <taxon>Dothideomycetes</taxon>
        <taxon>Dothideomycetidae</taxon>
        <taxon>Mycosphaerellales</taxon>
        <taxon>Teratosphaeriaceae</taxon>
        <taxon>Baudoinia</taxon>
    </lineage>
</organism>
<dbReference type="EMBL" id="KB445550">
    <property type="protein sequence ID" value="EMD00872.1"/>
    <property type="molecule type" value="Genomic_DNA"/>
</dbReference>
<accession>M2MV88</accession>
<protein>
    <submittedName>
        <fullName evidence="1">Uncharacterized protein</fullName>
    </submittedName>
</protein>
<dbReference type="Proteomes" id="UP000011761">
    <property type="component" value="Unassembled WGS sequence"/>
</dbReference>
<dbReference type="KEGG" id="bcom:BAUCODRAFT_29253"/>
<evidence type="ECO:0000313" key="2">
    <source>
        <dbReference type="Proteomes" id="UP000011761"/>
    </source>
</evidence>
<reference evidence="1 2" key="1">
    <citation type="journal article" date="2012" name="PLoS Pathog.">
        <title>Diverse lifestyles and strategies of plant pathogenesis encoded in the genomes of eighteen Dothideomycetes fungi.</title>
        <authorList>
            <person name="Ohm R.A."/>
            <person name="Feau N."/>
            <person name="Henrissat B."/>
            <person name="Schoch C.L."/>
            <person name="Horwitz B.A."/>
            <person name="Barry K.W."/>
            <person name="Condon B.J."/>
            <person name="Copeland A.C."/>
            <person name="Dhillon B."/>
            <person name="Glaser F."/>
            <person name="Hesse C.N."/>
            <person name="Kosti I."/>
            <person name="LaButti K."/>
            <person name="Lindquist E.A."/>
            <person name="Lucas S."/>
            <person name="Salamov A.A."/>
            <person name="Bradshaw R.E."/>
            <person name="Ciuffetti L."/>
            <person name="Hamelin R.C."/>
            <person name="Kema G.H.J."/>
            <person name="Lawrence C."/>
            <person name="Scott J.A."/>
            <person name="Spatafora J.W."/>
            <person name="Turgeon B.G."/>
            <person name="de Wit P.J.G.M."/>
            <person name="Zhong S."/>
            <person name="Goodwin S.B."/>
            <person name="Grigoriev I.V."/>
        </authorList>
    </citation>
    <scope>NUCLEOTIDE SEQUENCE [LARGE SCALE GENOMIC DNA]</scope>
    <source>
        <strain evidence="1 2">UAMH 10762</strain>
    </source>
</reference>
<name>M2MV88_BAUPA</name>
<keyword evidence="2" id="KW-1185">Reference proteome</keyword>
<dbReference type="AlphaFoldDB" id="M2MV88"/>
<gene>
    <name evidence="1" type="ORF">BAUCODRAFT_29253</name>
</gene>